<comment type="caution">
    <text evidence="3">The sequence shown here is derived from an EMBL/GenBank/DDBJ whole genome shotgun (WGS) entry which is preliminary data.</text>
</comment>
<protein>
    <recommendedName>
        <fullName evidence="2">Mug135-like C-terminal domain-containing protein</fullName>
    </recommendedName>
</protein>
<gene>
    <name evidence="3" type="ORF">GGX14DRAFT_657592</name>
</gene>
<accession>A0AAD6YLR1</accession>
<proteinExistence type="inferred from homology"/>
<evidence type="ECO:0000313" key="3">
    <source>
        <dbReference type="EMBL" id="KAJ7223183.1"/>
    </source>
</evidence>
<feature type="domain" description="Mug135-like C-terminal" evidence="2">
    <location>
        <begin position="31"/>
        <end position="107"/>
    </location>
</feature>
<organism evidence="3 4">
    <name type="scientific">Mycena pura</name>
    <dbReference type="NCBI Taxonomy" id="153505"/>
    <lineage>
        <taxon>Eukaryota</taxon>
        <taxon>Fungi</taxon>
        <taxon>Dikarya</taxon>
        <taxon>Basidiomycota</taxon>
        <taxon>Agaricomycotina</taxon>
        <taxon>Agaricomycetes</taxon>
        <taxon>Agaricomycetidae</taxon>
        <taxon>Agaricales</taxon>
        <taxon>Marasmiineae</taxon>
        <taxon>Mycenaceae</taxon>
        <taxon>Mycena</taxon>
    </lineage>
</organism>
<dbReference type="EMBL" id="JARJCW010000006">
    <property type="protein sequence ID" value="KAJ7223183.1"/>
    <property type="molecule type" value="Genomic_DNA"/>
</dbReference>
<comment type="similarity">
    <text evidence="1">Belongs to the UPF0612 family.</text>
</comment>
<evidence type="ECO:0000313" key="4">
    <source>
        <dbReference type="Proteomes" id="UP001219525"/>
    </source>
</evidence>
<keyword evidence="4" id="KW-1185">Reference proteome</keyword>
<reference evidence="3" key="1">
    <citation type="submission" date="2023-03" db="EMBL/GenBank/DDBJ databases">
        <title>Massive genome expansion in bonnet fungi (Mycena s.s.) driven by repeated elements and novel gene families across ecological guilds.</title>
        <authorList>
            <consortium name="Lawrence Berkeley National Laboratory"/>
            <person name="Harder C.B."/>
            <person name="Miyauchi S."/>
            <person name="Viragh M."/>
            <person name="Kuo A."/>
            <person name="Thoen E."/>
            <person name="Andreopoulos B."/>
            <person name="Lu D."/>
            <person name="Skrede I."/>
            <person name="Drula E."/>
            <person name="Henrissat B."/>
            <person name="Morin E."/>
            <person name="Kohler A."/>
            <person name="Barry K."/>
            <person name="LaButti K."/>
            <person name="Morin E."/>
            <person name="Salamov A."/>
            <person name="Lipzen A."/>
            <person name="Mereny Z."/>
            <person name="Hegedus B."/>
            <person name="Baldrian P."/>
            <person name="Stursova M."/>
            <person name="Weitz H."/>
            <person name="Taylor A."/>
            <person name="Grigoriev I.V."/>
            <person name="Nagy L.G."/>
            <person name="Martin F."/>
            <person name="Kauserud H."/>
        </authorList>
    </citation>
    <scope>NUCLEOTIDE SEQUENCE</scope>
    <source>
        <strain evidence="3">9144</strain>
    </source>
</reference>
<evidence type="ECO:0000259" key="2">
    <source>
        <dbReference type="Pfam" id="PF08593"/>
    </source>
</evidence>
<name>A0AAD6YLR1_9AGAR</name>
<dbReference type="AlphaFoldDB" id="A0AAD6YLR1"/>
<sequence length="111" mass="12437">MSQVPPPWFQAWDQNSFQPLVAKVDTLAARMENGHRATGHQFPFAIVPFRDGSDPTAAPHALPALHTTDDIRQLTEAQSTQYCTNYGIVQQGDLVNRRRLIARHIGYARAL</sequence>
<dbReference type="Proteomes" id="UP001219525">
    <property type="component" value="Unassembled WGS sequence"/>
</dbReference>
<evidence type="ECO:0000256" key="1">
    <source>
        <dbReference type="ARBA" id="ARBA00005788"/>
    </source>
</evidence>
<dbReference type="InterPro" id="IPR013902">
    <property type="entry name" value="Mug135-like_C"/>
</dbReference>
<dbReference type="Pfam" id="PF08593">
    <property type="entry name" value="Mug135_C"/>
    <property type="match status" value="1"/>
</dbReference>